<dbReference type="Proteomes" id="UP000504693">
    <property type="component" value="Chromosome"/>
</dbReference>
<keyword evidence="7" id="KW-0963">Cytoplasm</keyword>
<keyword evidence="10" id="KW-1185">Reference proteome</keyword>
<feature type="binding site" evidence="7">
    <location>
        <position position="239"/>
    </location>
    <ligand>
        <name>ATP</name>
        <dbReference type="ChEBI" id="CHEBI:30616"/>
    </ligand>
</feature>
<dbReference type="Gene3D" id="1.10.240.10">
    <property type="entry name" value="Tyrosyl-Transfer RNA Synthetase"/>
    <property type="match status" value="1"/>
</dbReference>
<dbReference type="HAMAP" id="MF_02006">
    <property type="entry name" value="Tyr_tRNA_synth_type1"/>
    <property type="match status" value="1"/>
</dbReference>
<dbReference type="SUPFAM" id="SSF52374">
    <property type="entry name" value="Nucleotidylyl transferase"/>
    <property type="match status" value="1"/>
</dbReference>
<gene>
    <name evidence="7" type="primary">tyrS</name>
    <name evidence="9" type="ORF">HQR01_09330</name>
</gene>
<comment type="catalytic activity">
    <reaction evidence="6 7">
        <text>tRNA(Tyr) + L-tyrosine + ATP = L-tyrosyl-tRNA(Tyr) + AMP + diphosphate + H(+)</text>
        <dbReference type="Rhea" id="RHEA:10220"/>
        <dbReference type="Rhea" id="RHEA-COMP:9706"/>
        <dbReference type="Rhea" id="RHEA-COMP:9707"/>
        <dbReference type="ChEBI" id="CHEBI:15378"/>
        <dbReference type="ChEBI" id="CHEBI:30616"/>
        <dbReference type="ChEBI" id="CHEBI:33019"/>
        <dbReference type="ChEBI" id="CHEBI:58315"/>
        <dbReference type="ChEBI" id="CHEBI:78442"/>
        <dbReference type="ChEBI" id="CHEBI:78536"/>
        <dbReference type="ChEBI" id="CHEBI:456215"/>
        <dbReference type="EC" id="6.1.1.1"/>
    </reaction>
</comment>
<dbReference type="SUPFAM" id="SSF55174">
    <property type="entry name" value="Alpha-L RNA-binding motif"/>
    <property type="match status" value="1"/>
</dbReference>
<dbReference type="GO" id="GO:0005829">
    <property type="term" value="C:cytosol"/>
    <property type="evidence" value="ECO:0007669"/>
    <property type="project" value="TreeGrafter"/>
</dbReference>
<dbReference type="KEGG" id="emv:HQR01_09330"/>
<keyword evidence="8" id="KW-0694">RNA-binding</keyword>
<dbReference type="PANTHER" id="PTHR11766:SF0">
    <property type="entry name" value="TYROSINE--TRNA LIGASE, MITOCHONDRIAL"/>
    <property type="match status" value="1"/>
</dbReference>
<name>A0A7D4BB54_9SPHN</name>
<feature type="short sequence motif" description="'HIGH' region" evidence="7">
    <location>
        <begin position="44"/>
        <end position="53"/>
    </location>
</feature>
<dbReference type="PRINTS" id="PR01040">
    <property type="entry name" value="TRNASYNTHTYR"/>
</dbReference>
<organism evidence="9 10">
    <name type="scientific">Erythrobacter mangrovi</name>
    <dbReference type="NCBI Taxonomy" id="2739433"/>
    <lineage>
        <taxon>Bacteria</taxon>
        <taxon>Pseudomonadati</taxon>
        <taxon>Pseudomonadota</taxon>
        <taxon>Alphaproteobacteria</taxon>
        <taxon>Sphingomonadales</taxon>
        <taxon>Erythrobacteraceae</taxon>
        <taxon>Erythrobacter/Porphyrobacter group</taxon>
        <taxon>Erythrobacter</taxon>
    </lineage>
</organism>
<evidence type="ECO:0000256" key="5">
    <source>
        <dbReference type="ARBA" id="ARBA00023146"/>
    </source>
</evidence>
<dbReference type="InterPro" id="IPR024107">
    <property type="entry name" value="Tyr-tRNA-ligase_bac_1"/>
</dbReference>
<dbReference type="InterPro" id="IPR024088">
    <property type="entry name" value="Tyr-tRNA-ligase_bac-type"/>
</dbReference>
<feature type="short sequence motif" description="'KMSKS' region" evidence="7">
    <location>
        <begin position="236"/>
        <end position="240"/>
    </location>
</feature>
<dbReference type="AlphaFoldDB" id="A0A7D4BB54"/>
<feature type="binding site" evidence="7">
    <location>
        <position position="180"/>
    </location>
    <ligand>
        <name>L-tyrosine</name>
        <dbReference type="ChEBI" id="CHEBI:58315"/>
    </ligand>
</feature>
<dbReference type="Gene3D" id="3.40.50.620">
    <property type="entry name" value="HUPs"/>
    <property type="match status" value="1"/>
</dbReference>
<feature type="binding site" evidence="7">
    <location>
        <position position="176"/>
    </location>
    <ligand>
        <name>L-tyrosine</name>
        <dbReference type="ChEBI" id="CHEBI:58315"/>
    </ligand>
</feature>
<protein>
    <recommendedName>
        <fullName evidence="7">Tyrosine--tRNA ligase</fullName>
        <ecNumber evidence="7">6.1.1.1</ecNumber>
    </recommendedName>
    <alternativeName>
        <fullName evidence="7">Tyrosyl-tRNA synthetase</fullName>
        <shortName evidence="7">TyrRS</shortName>
    </alternativeName>
</protein>
<dbReference type="PROSITE" id="PS50889">
    <property type="entry name" value="S4"/>
    <property type="match status" value="1"/>
</dbReference>
<dbReference type="Gene3D" id="3.10.290.10">
    <property type="entry name" value="RNA-binding S4 domain"/>
    <property type="match status" value="1"/>
</dbReference>
<evidence type="ECO:0000256" key="4">
    <source>
        <dbReference type="ARBA" id="ARBA00022917"/>
    </source>
</evidence>
<evidence type="ECO:0000256" key="8">
    <source>
        <dbReference type="PROSITE-ProRule" id="PRU00182"/>
    </source>
</evidence>
<dbReference type="EC" id="6.1.1.1" evidence="7"/>
<reference evidence="9 10" key="1">
    <citation type="submission" date="2020-05" db="EMBL/GenBank/DDBJ databases">
        <title>Erythrobacter mangrovi sp. nov., isolated from rhizosphere soil of mangrove plant (Kandelia candel).</title>
        <authorList>
            <person name="Ye Y.H."/>
        </authorList>
    </citation>
    <scope>NUCLEOTIDE SEQUENCE [LARGE SCALE GENOMIC DNA]</scope>
    <source>
        <strain evidence="9 10">EB310</strain>
    </source>
</reference>
<dbReference type="InterPro" id="IPR014729">
    <property type="entry name" value="Rossmann-like_a/b/a_fold"/>
</dbReference>
<comment type="subcellular location">
    <subcellularLocation>
        <location evidence="7">Cytoplasm</location>
    </subcellularLocation>
</comment>
<dbReference type="Pfam" id="PF00579">
    <property type="entry name" value="tRNA-synt_1b"/>
    <property type="match status" value="1"/>
</dbReference>
<dbReference type="InterPro" id="IPR002305">
    <property type="entry name" value="aa-tRNA-synth_Ic"/>
</dbReference>
<evidence type="ECO:0000256" key="7">
    <source>
        <dbReference type="HAMAP-Rule" id="MF_02006"/>
    </source>
</evidence>
<keyword evidence="1 7" id="KW-0436">Ligase</keyword>
<comment type="similarity">
    <text evidence="7">Belongs to the class-I aminoacyl-tRNA synthetase family. TyrS type 1 subfamily.</text>
</comment>
<dbReference type="InterPro" id="IPR036986">
    <property type="entry name" value="S4_RNA-bd_sf"/>
</dbReference>
<dbReference type="InterPro" id="IPR002307">
    <property type="entry name" value="Tyr-tRNA-ligase"/>
</dbReference>
<dbReference type="NCBIfam" id="TIGR00234">
    <property type="entry name" value="tyrS"/>
    <property type="match status" value="1"/>
</dbReference>
<evidence type="ECO:0000256" key="3">
    <source>
        <dbReference type="ARBA" id="ARBA00022840"/>
    </source>
</evidence>
<dbReference type="CDD" id="cd00165">
    <property type="entry name" value="S4"/>
    <property type="match status" value="1"/>
</dbReference>
<dbReference type="CDD" id="cd00805">
    <property type="entry name" value="TyrRS_core"/>
    <property type="match status" value="1"/>
</dbReference>
<evidence type="ECO:0000256" key="1">
    <source>
        <dbReference type="ARBA" id="ARBA00022598"/>
    </source>
</evidence>
<evidence type="ECO:0000256" key="6">
    <source>
        <dbReference type="ARBA" id="ARBA00048248"/>
    </source>
</evidence>
<keyword evidence="3 7" id="KW-0067">ATP-binding</keyword>
<dbReference type="FunFam" id="1.10.240.10:FF:000001">
    <property type="entry name" value="Tyrosine--tRNA ligase"/>
    <property type="match status" value="1"/>
</dbReference>
<evidence type="ECO:0000256" key="2">
    <source>
        <dbReference type="ARBA" id="ARBA00022741"/>
    </source>
</evidence>
<keyword evidence="5 7" id="KW-0030">Aminoacyl-tRNA synthetase</keyword>
<keyword evidence="2 7" id="KW-0547">Nucleotide-binding</keyword>
<sequence length="409" mass="44667">MTQYSSDLLRLLEERGYIHQITDPAGLDALAMKQVVPGYIGFDATAPSLHIGSLVQIMMLRRLQQTGHKPVVVMGGGTTKVGDPSGKDESRKMLTDEDINANIDGIRTVFERLLTFGEGPTDAVMVNNDEWLGKLGYIELLRDVGPHFTINRMLTFDSVKLRLEREQPLTFLEFNYMILQAYDFRELAQRYACRLQMGGSDQWGNIVNGMELGRRMDGTELFGLTTPLLTTADGSKMGKTAAGAVWLNEAQLPSYDFWQYWRNVDDRDVGRFLRLFTDLPLDEIARLESLEGAEINAAKAVLANEVTKLVRGDAAADLAARTAAETFAGGGAGEDLPSLSTGAEGVRIGAALTALGFTASNGEAKRKLAEGAVKLDGETITDPGHLVIALHGTELRLSLGKKKHAILRP</sequence>
<accession>A0A7D4BB54</accession>
<keyword evidence="4 7" id="KW-0648">Protein biosynthesis</keyword>
<dbReference type="GO" id="GO:0006437">
    <property type="term" value="P:tyrosyl-tRNA aminoacylation"/>
    <property type="evidence" value="ECO:0007669"/>
    <property type="project" value="UniProtKB-UniRule"/>
</dbReference>
<dbReference type="PANTHER" id="PTHR11766">
    <property type="entry name" value="TYROSYL-TRNA SYNTHETASE"/>
    <property type="match status" value="1"/>
</dbReference>
<comment type="subunit">
    <text evidence="7">Homodimer.</text>
</comment>
<proteinExistence type="inferred from homology"/>
<dbReference type="GO" id="GO:0005524">
    <property type="term" value="F:ATP binding"/>
    <property type="evidence" value="ECO:0007669"/>
    <property type="project" value="UniProtKB-UniRule"/>
</dbReference>
<evidence type="ECO:0000313" key="9">
    <source>
        <dbReference type="EMBL" id="QKG71546.1"/>
    </source>
</evidence>
<dbReference type="GO" id="GO:0004831">
    <property type="term" value="F:tyrosine-tRNA ligase activity"/>
    <property type="evidence" value="ECO:0007669"/>
    <property type="project" value="UniProtKB-UniRule"/>
</dbReference>
<dbReference type="EMBL" id="CP053921">
    <property type="protein sequence ID" value="QKG71546.1"/>
    <property type="molecule type" value="Genomic_DNA"/>
</dbReference>
<dbReference type="GO" id="GO:0003723">
    <property type="term" value="F:RNA binding"/>
    <property type="evidence" value="ECO:0007669"/>
    <property type="project" value="UniProtKB-KW"/>
</dbReference>
<dbReference type="RefSeq" id="WP_173214579.1">
    <property type="nucleotide sequence ID" value="NZ_CP053921.1"/>
</dbReference>
<comment type="function">
    <text evidence="7">Catalyzes the attachment of tyrosine to tRNA(Tyr) in a two-step reaction: tyrosine is first activated by ATP to form Tyr-AMP and then transferred to the acceptor end of tRNA(Tyr).</text>
</comment>
<feature type="binding site" evidence="7">
    <location>
        <position position="39"/>
    </location>
    <ligand>
        <name>L-tyrosine</name>
        <dbReference type="ChEBI" id="CHEBI:58315"/>
    </ligand>
</feature>
<evidence type="ECO:0000313" key="10">
    <source>
        <dbReference type="Proteomes" id="UP000504693"/>
    </source>
</evidence>